<sequence>MKCRICRGELRFIHSGTRDREDVDVYECIDCHTKQLNVFGENDYASGFMNGKSSMSSEEIKKRLSNCSKDDTRRADYMLPKIGDKKVLDFGCGYGGFLNKIRNNVSTCMGIELSSSERHYLKSLNIECYKDLSEISTCFDYITMFHVFEHLEEPEKYLKKLYKYLEKDGKIIIEIPNGNDALLSIYQCDAFADFTYWSAHLFLYTIESFKLLLSHVGLYEIESVEQIQRYPLVNHLYWLSQQKPGGQEKWEYLLDDEMDKLYKNVLAKRNACDTLLFTLKKAKQ</sequence>
<name>A0A1I0ETA1_9FIRM</name>
<dbReference type="Proteomes" id="UP000199800">
    <property type="component" value="Unassembled WGS sequence"/>
</dbReference>
<accession>A0A1I0ETA1</accession>
<dbReference type="Pfam" id="PF13489">
    <property type="entry name" value="Methyltransf_23"/>
    <property type="match status" value="1"/>
</dbReference>
<evidence type="ECO:0000313" key="1">
    <source>
        <dbReference type="EMBL" id="SET48333.1"/>
    </source>
</evidence>
<dbReference type="SUPFAM" id="SSF53335">
    <property type="entry name" value="S-adenosyl-L-methionine-dependent methyltransferases"/>
    <property type="match status" value="1"/>
</dbReference>
<keyword evidence="2" id="KW-1185">Reference proteome</keyword>
<dbReference type="AlphaFoldDB" id="A0A1I0ETA1"/>
<reference evidence="1 2" key="1">
    <citation type="submission" date="2016-10" db="EMBL/GenBank/DDBJ databases">
        <authorList>
            <person name="de Groot N.N."/>
        </authorList>
    </citation>
    <scope>NUCLEOTIDE SEQUENCE [LARGE SCALE GENOMIC DNA]</scope>
    <source>
        <strain evidence="1 2">DSM 1801</strain>
    </source>
</reference>
<dbReference type="PANTHER" id="PTHR43861">
    <property type="entry name" value="TRANS-ACONITATE 2-METHYLTRANSFERASE-RELATED"/>
    <property type="match status" value="1"/>
</dbReference>
<dbReference type="InterPro" id="IPR029063">
    <property type="entry name" value="SAM-dependent_MTases_sf"/>
</dbReference>
<dbReference type="Gene3D" id="3.40.50.150">
    <property type="entry name" value="Vaccinia Virus protein VP39"/>
    <property type="match status" value="1"/>
</dbReference>
<gene>
    <name evidence="1" type="ORF">SAMN04487772_12435</name>
</gene>
<organism evidence="1 2">
    <name type="scientific">[Clostridium] polysaccharolyticum</name>
    <dbReference type="NCBI Taxonomy" id="29364"/>
    <lineage>
        <taxon>Bacteria</taxon>
        <taxon>Bacillati</taxon>
        <taxon>Bacillota</taxon>
        <taxon>Clostridia</taxon>
        <taxon>Lachnospirales</taxon>
        <taxon>Lachnospiraceae</taxon>
    </lineage>
</organism>
<proteinExistence type="predicted"/>
<protein>
    <submittedName>
        <fullName evidence="1">Cyclopropane fatty-acyl-phospholipid synthase</fullName>
    </submittedName>
</protein>
<evidence type="ECO:0000313" key="2">
    <source>
        <dbReference type="Proteomes" id="UP000199800"/>
    </source>
</evidence>
<dbReference type="STRING" id="29364.SAMN04487772_12435"/>
<dbReference type="EMBL" id="FOHN01000024">
    <property type="protein sequence ID" value="SET48333.1"/>
    <property type="molecule type" value="Genomic_DNA"/>
</dbReference>
<dbReference type="RefSeq" id="WP_177180783.1">
    <property type="nucleotide sequence ID" value="NZ_FOHN01000024.1"/>
</dbReference>